<comment type="caution">
    <text evidence="2">The sequence shown here is derived from an EMBL/GenBank/DDBJ whole genome shotgun (WGS) entry which is preliminary data.</text>
</comment>
<feature type="region of interest" description="Disordered" evidence="1">
    <location>
        <begin position="1"/>
        <end position="25"/>
    </location>
</feature>
<organism evidence="2 3">
    <name type="scientific">Pontoporia blainvillei</name>
    <name type="common">Franciscana</name>
    <name type="synonym">Delphinus blainvillei</name>
    <dbReference type="NCBI Taxonomy" id="48723"/>
    <lineage>
        <taxon>Eukaryota</taxon>
        <taxon>Metazoa</taxon>
        <taxon>Chordata</taxon>
        <taxon>Craniata</taxon>
        <taxon>Vertebrata</taxon>
        <taxon>Euteleostomi</taxon>
        <taxon>Mammalia</taxon>
        <taxon>Eutheria</taxon>
        <taxon>Laurasiatheria</taxon>
        <taxon>Artiodactyla</taxon>
        <taxon>Whippomorpha</taxon>
        <taxon>Cetacea</taxon>
        <taxon>Odontoceti</taxon>
        <taxon>Pontoporiidae</taxon>
        <taxon>Pontoporia</taxon>
    </lineage>
</organism>
<feature type="region of interest" description="Disordered" evidence="1">
    <location>
        <begin position="240"/>
        <end position="265"/>
    </location>
</feature>
<evidence type="ECO:0000313" key="2">
    <source>
        <dbReference type="EMBL" id="NIG62007.1"/>
    </source>
</evidence>
<sequence length="265" mass="28965">MLSPSSGQETGTRSQIPGKQPISVSPLTSQAESQNLLCVLVAFLTHPINYRDGGTSYVHVSALSTLCPGRGSCAPGLLRWKVPHRGRCPRLSGPWWFPPHHFPRTPLGDADPRYGFTPSIHFYKIKIISTLTEIQGQKLNPVQPPSPRERFLKTLRKPAYTCFLQGPRVPSIGASTLVCVQSTGTPGSTRAAGRRQLSSSLWPDEACVVDRIPDNSGRTESTCRGDAHWANTAPPLRRGLATSVSSARCKDRHRAPRRQGWSCAP</sequence>
<dbReference type="Proteomes" id="UP001165941">
    <property type="component" value="Unassembled WGS sequence"/>
</dbReference>
<keyword evidence="2" id="KW-0378">Hydrolase</keyword>
<gene>
    <name evidence="2" type="ORF">BU61_11570</name>
</gene>
<proteinExistence type="predicted"/>
<protein>
    <submittedName>
        <fullName evidence="2">Glycoside hydrolase family 71 protein</fullName>
    </submittedName>
</protein>
<evidence type="ECO:0000313" key="3">
    <source>
        <dbReference type="Proteomes" id="UP001165941"/>
    </source>
</evidence>
<keyword evidence="3" id="KW-1185">Reference proteome</keyword>
<dbReference type="GO" id="GO:0016787">
    <property type="term" value="F:hydrolase activity"/>
    <property type="evidence" value="ECO:0007669"/>
    <property type="project" value="UniProtKB-KW"/>
</dbReference>
<reference evidence="2" key="1">
    <citation type="submission" date="2018-05" db="EMBL/GenBank/DDBJ databases">
        <authorList>
            <person name="Pedro S.L.S."/>
            <person name="Freitas R.C."/>
            <person name="Barreto A.S."/>
            <person name="Lima A.O.S."/>
        </authorList>
    </citation>
    <scope>NUCLEOTIDE SEQUENCE</scope>
    <source>
        <strain evidence="2">BP203</strain>
        <tissue evidence="2">Muscle</tissue>
    </source>
</reference>
<accession>A0ABX0SDA3</accession>
<name>A0ABX0SDA3_PONBL</name>
<dbReference type="EMBL" id="PGGH01427233">
    <property type="protein sequence ID" value="NIG62007.1"/>
    <property type="molecule type" value="Genomic_DNA"/>
</dbReference>
<evidence type="ECO:0000256" key="1">
    <source>
        <dbReference type="SAM" id="MobiDB-lite"/>
    </source>
</evidence>